<sequence>MRNCDPGPQGLYPGGTNRSNSIRDAVRDPDIRVESPSKEKAMEKTAASRKEDESERSKPPEDQSEETVEEERSVLRPSHDDPATPLEGRG</sequence>
<feature type="compositionally biased region" description="Basic and acidic residues" evidence="1">
    <location>
        <begin position="24"/>
        <end position="61"/>
    </location>
</feature>
<reference evidence="2" key="1">
    <citation type="journal article" date="2022" name="bioRxiv">
        <title>Sequencing and chromosome-scale assembly of the giantPleurodeles waltlgenome.</title>
        <authorList>
            <person name="Brown T."/>
            <person name="Elewa A."/>
            <person name="Iarovenko S."/>
            <person name="Subramanian E."/>
            <person name="Araus A.J."/>
            <person name="Petzold A."/>
            <person name="Susuki M."/>
            <person name="Suzuki K.-i.T."/>
            <person name="Hayashi T."/>
            <person name="Toyoda A."/>
            <person name="Oliveira C."/>
            <person name="Osipova E."/>
            <person name="Leigh N.D."/>
            <person name="Simon A."/>
            <person name="Yun M.H."/>
        </authorList>
    </citation>
    <scope>NUCLEOTIDE SEQUENCE</scope>
    <source>
        <strain evidence="2">20211129_DDA</strain>
        <tissue evidence="2">Liver</tissue>
    </source>
</reference>
<gene>
    <name evidence="2" type="ORF">NDU88_000264</name>
</gene>
<dbReference type="Proteomes" id="UP001066276">
    <property type="component" value="Chromosome 3_2"/>
</dbReference>
<evidence type="ECO:0000256" key="1">
    <source>
        <dbReference type="SAM" id="MobiDB-lite"/>
    </source>
</evidence>
<name>A0AAV7TEY5_PLEWA</name>
<proteinExistence type="predicted"/>
<keyword evidence="3" id="KW-1185">Reference proteome</keyword>
<organism evidence="2 3">
    <name type="scientific">Pleurodeles waltl</name>
    <name type="common">Iberian ribbed newt</name>
    <dbReference type="NCBI Taxonomy" id="8319"/>
    <lineage>
        <taxon>Eukaryota</taxon>
        <taxon>Metazoa</taxon>
        <taxon>Chordata</taxon>
        <taxon>Craniata</taxon>
        <taxon>Vertebrata</taxon>
        <taxon>Euteleostomi</taxon>
        <taxon>Amphibia</taxon>
        <taxon>Batrachia</taxon>
        <taxon>Caudata</taxon>
        <taxon>Salamandroidea</taxon>
        <taxon>Salamandridae</taxon>
        <taxon>Pleurodelinae</taxon>
        <taxon>Pleurodeles</taxon>
    </lineage>
</organism>
<accession>A0AAV7TEY5</accession>
<feature type="region of interest" description="Disordered" evidence="1">
    <location>
        <begin position="1"/>
        <end position="90"/>
    </location>
</feature>
<dbReference type="EMBL" id="JANPWB010000006">
    <property type="protein sequence ID" value="KAJ1174973.1"/>
    <property type="molecule type" value="Genomic_DNA"/>
</dbReference>
<evidence type="ECO:0000313" key="3">
    <source>
        <dbReference type="Proteomes" id="UP001066276"/>
    </source>
</evidence>
<protein>
    <submittedName>
        <fullName evidence="2">Uncharacterized protein</fullName>
    </submittedName>
</protein>
<evidence type="ECO:0000313" key="2">
    <source>
        <dbReference type="EMBL" id="KAJ1174973.1"/>
    </source>
</evidence>
<comment type="caution">
    <text evidence="2">The sequence shown here is derived from an EMBL/GenBank/DDBJ whole genome shotgun (WGS) entry which is preliminary data.</text>
</comment>
<dbReference type="AlphaFoldDB" id="A0AAV7TEY5"/>
<feature type="compositionally biased region" description="Basic and acidic residues" evidence="1">
    <location>
        <begin position="70"/>
        <end position="90"/>
    </location>
</feature>